<name>A0A640WDV6_9GAMM</name>
<reference evidence="2 3" key="1">
    <citation type="submission" date="2019-08" db="EMBL/GenBank/DDBJ databases">
        <title>Bioinformatics analysis of the strain L3 and L5.</title>
        <authorList>
            <person name="Li X."/>
        </authorList>
    </citation>
    <scope>NUCLEOTIDE SEQUENCE [LARGE SCALE GENOMIC DNA]</scope>
    <source>
        <strain evidence="2 3">L3</strain>
    </source>
</reference>
<comment type="caution">
    <text evidence="2">The sequence shown here is derived from an EMBL/GenBank/DDBJ whole genome shotgun (WGS) entry which is preliminary data.</text>
</comment>
<evidence type="ECO:0000313" key="2">
    <source>
        <dbReference type="EMBL" id="KAA0018148.1"/>
    </source>
</evidence>
<proteinExistence type="predicted"/>
<dbReference type="AlphaFoldDB" id="A0A640WDV6"/>
<keyword evidence="1" id="KW-1133">Transmembrane helix</keyword>
<dbReference type="RefSeq" id="WP_149435351.1">
    <property type="nucleotide sequence ID" value="NZ_VTPX01000005.1"/>
</dbReference>
<feature type="transmembrane region" description="Helical" evidence="1">
    <location>
        <begin position="12"/>
        <end position="29"/>
    </location>
</feature>
<keyword evidence="3" id="KW-1185">Reference proteome</keyword>
<keyword evidence="1" id="KW-0812">Transmembrane</keyword>
<sequence length="152" mass="16478">MLEVWNDTVDGHHLIGSLIIGGAVSLGAFQAAEWLLGMFIDDPRMARTYAMLFGIIGCVVGGAICACLFRPKREVVEDTVDTENLQGVLAALYADYGSRGGVEDLPEAVRSELRELELEEAFLVYERDHVQGDAVALAEHDLGRAGREGVKS</sequence>
<evidence type="ECO:0000256" key="1">
    <source>
        <dbReference type="SAM" id="Phobius"/>
    </source>
</evidence>
<feature type="transmembrane region" description="Helical" evidence="1">
    <location>
        <begin position="49"/>
        <end position="69"/>
    </location>
</feature>
<organism evidence="2 3">
    <name type="scientific">Salinicola corii</name>
    <dbReference type="NCBI Taxonomy" id="2606937"/>
    <lineage>
        <taxon>Bacteria</taxon>
        <taxon>Pseudomonadati</taxon>
        <taxon>Pseudomonadota</taxon>
        <taxon>Gammaproteobacteria</taxon>
        <taxon>Oceanospirillales</taxon>
        <taxon>Halomonadaceae</taxon>
        <taxon>Salinicola</taxon>
    </lineage>
</organism>
<protein>
    <submittedName>
        <fullName evidence="2">Uncharacterized protein</fullName>
    </submittedName>
</protein>
<dbReference type="Proteomes" id="UP000466024">
    <property type="component" value="Unassembled WGS sequence"/>
</dbReference>
<keyword evidence="1" id="KW-0472">Membrane</keyword>
<accession>A0A640WDV6</accession>
<evidence type="ECO:0000313" key="3">
    <source>
        <dbReference type="Proteomes" id="UP000466024"/>
    </source>
</evidence>
<dbReference type="EMBL" id="VTPX01000005">
    <property type="protein sequence ID" value="KAA0018148.1"/>
    <property type="molecule type" value="Genomic_DNA"/>
</dbReference>
<gene>
    <name evidence="2" type="ORF">F0A16_10475</name>
</gene>